<sequence length="942" mass="106324">MDNEGGKEPSARLPTIYLLAHRCRASFFKLSQDLPTTEYHDVEPKITDEAGRFNVWALNIGALQRPQSSSSLDSRLRRSERMKNIVISGLQRLENVLLVQILSPILIQFLTQFLTQSLVKSPIHANQLSSANEIALGNMPNRTTSPATAEEIIKHSVGTVKSTDKRDHDFTTEINELFNNIQSCITYLFTLSTLLRRSHPRGRTSQQGSQSSQSDPRPFITNAKDKFPKLKQSPWLAERIGQRTARQMDYIRYRQNHRAKLSRVDVGLIQDELTERATTKATSFHDTVAASDSIKKPASRSSREESIYTVASSFAQTAIGDTYSGRIIPQLTDMWLDGRQLGYGEPVECPYCRTIQIIKDRYHWKPTFARSRSVQSGRSRLPTNGFNMKLTNTDGNGSESCVMQNRKVMLKACEKPLNHFDTDSCLLCDDWSPSSETDGNSNKFRSHLAKHYQDLACEAIPLAIEGLEINAADNSDDNSAPSDGDEHSTMSEDRNRAHTVLVGRYIAEGKVWRCHRIHSKGRCGCGDASGEYDEWAIADKSGSHTQSRTYLESRLKARLEAVARPRRGLKYEELEEAKARQEAAYYERSKAETEAHLRLGTEWIAKPERILLEMEAEYERMRAKGTDAASDWKWPSLISRPPINNTSPTTLHEAPEQKRDPEGSGKSHFIFLNIVWDMAEARLLVPFLLGRSWGYMENFIKTKLPDLDDLVSRVENGCYDLLAPNGEIIRPSAWTETVMPGWTVTLSVWTDGMIRARDQVYENPEEDILLNQQVLDKAPSSVKPASSAIEDSDEEWDEDNMAELIHRRQKMRMQRMETYGSIGKLTISERSDSDDEDWTPVDPDAVGSSARRLRRQVRNPDLQFQDPPPGGVQTFDHEESMPPDSEETYTKSSSSVRVSMDSHHKSPSIKSHSGSSSSKPSSSKEAGVQIDAWVCVSEPFVR</sequence>
<feature type="compositionally biased region" description="Basic and acidic residues" evidence="1">
    <location>
        <begin position="484"/>
        <end position="494"/>
    </location>
</feature>
<gene>
    <name evidence="4" type="ORF">CSUB01_00037</name>
</gene>
<dbReference type="Pfam" id="PF22893">
    <property type="entry name" value="ULD_2"/>
    <property type="match status" value="1"/>
</dbReference>
<evidence type="ECO:0000313" key="5">
    <source>
        <dbReference type="Proteomes" id="UP000027238"/>
    </source>
</evidence>
<dbReference type="InterPro" id="IPR058925">
    <property type="entry name" value="zf-C2H2_AcuF"/>
</dbReference>
<evidence type="ECO:0000259" key="2">
    <source>
        <dbReference type="Pfam" id="PF22893"/>
    </source>
</evidence>
<dbReference type="Proteomes" id="UP000027238">
    <property type="component" value="Unassembled WGS sequence"/>
</dbReference>
<accession>A0A066XXD8</accession>
<dbReference type="PANTHER" id="PTHR35391:SF7">
    <property type="entry name" value="C2H2-TYPE DOMAIN-CONTAINING PROTEIN"/>
    <property type="match status" value="1"/>
</dbReference>
<dbReference type="InterPro" id="IPR054464">
    <property type="entry name" value="ULD_fung"/>
</dbReference>
<feature type="domain" description="Oxidoreductase acuF-like C2H2 type zinc-finger" evidence="3">
    <location>
        <begin position="344"/>
        <end position="365"/>
    </location>
</feature>
<keyword evidence="5" id="KW-1185">Reference proteome</keyword>
<dbReference type="EMBL" id="JMSE01000001">
    <property type="protein sequence ID" value="KDN72354.1"/>
    <property type="molecule type" value="Genomic_DNA"/>
</dbReference>
<dbReference type="AlphaFoldDB" id="A0A066XXD8"/>
<comment type="caution">
    <text evidence="4">The sequence shown here is derived from an EMBL/GenBank/DDBJ whole genome shotgun (WGS) entry which is preliminary data.</text>
</comment>
<dbReference type="STRING" id="1173701.A0A066XXD8"/>
<name>A0A066XXD8_COLSU</name>
<feature type="domain" description="Ubiquitin-like" evidence="2">
    <location>
        <begin position="677"/>
        <end position="750"/>
    </location>
</feature>
<proteinExistence type="predicted"/>
<feature type="region of interest" description="Disordered" evidence="1">
    <location>
        <begin position="472"/>
        <end position="494"/>
    </location>
</feature>
<feature type="compositionally biased region" description="Low complexity" evidence="1">
    <location>
        <begin position="908"/>
        <end position="924"/>
    </location>
</feature>
<feature type="compositionally biased region" description="Low complexity" evidence="1">
    <location>
        <begin position="472"/>
        <end position="482"/>
    </location>
</feature>
<feature type="region of interest" description="Disordered" evidence="1">
    <location>
        <begin position="824"/>
        <end position="929"/>
    </location>
</feature>
<protein>
    <submittedName>
        <fullName evidence="4">Uncharacterized protein</fullName>
    </submittedName>
</protein>
<evidence type="ECO:0000256" key="1">
    <source>
        <dbReference type="SAM" id="MobiDB-lite"/>
    </source>
</evidence>
<dbReference type="Pfam" id="PF26082">
    <property type="entry name" value="zf-C2H2_AcuF"/>
    <property type="match status" value="1"/>
</dbReference>
<feature type="region of interest" description="Disordered" evidence="1">
    <location>
        <begin position="199"/>
        <end position="224"/>
    </location>
</feature>
<feature type="compositionally biased region" description="Basic and acidic residues" evidence="1">
    <location>
        <begin position="653"/>
        <end position="664"/>
    </location>
</feature>
<dbReference type="OrthoDB" id="4851328at2759"/>
<feature type="compositionally biased region" description="Low complexity" evidence="1">
    <location>
        <begin position="205"/>
        <end position="214"/>
    </location>
</feature>
<dbReference type="HOGENOM" id="CLU_315921_0_0_1"/>
<dbReference type="eggNOG" id="ENOG502S2T0">
    <property type="taxonomic scope" value="Eukaryota"/>
</dbReference>
<evidence type="ECO:0000259" key="3">
    <source>
        <dbReference type="Pfam" id="PF26082"/>
    </source>
</evidence>
<organism evidence="4 5">
    <name type="scientific">Colletotrichum sublineola</name>
    <name type="common">Sorghum anthracnose fungus</name>
    <dbReference type="NCBI Taxonomy" id="1173701"/>
    <lineage>
        <taxon>Eukaryota</taxon>
        <taxon>Fungi</taxon>
        <taxon>Dikarya</taxon>
        <taxon>Ascomycota</taxon>
        <taxon>Pezizomycotina</taxon>
        <taxon>Sordariomycetes</taxon>
        <taxon>Hypocreomycetidae</taxon>
        <taxon>Glomerellales</taxon>
        <taxon>Glomerellaceae</taxon>
        <taxon>Colletotrichum</taxon>
        <taxon>Colletotrichum graminicola species complex</taxon>
    </lineage>
</organism>
<reference evidence="5" key="1">
    <citation type="journal article" date="2014" name="Genome Announc.">
        <title>Draft genome sequence of Colletotrichum sublineola, a destructive pathogen of cultivated sorghum.</title>
        <authorList>
            <person name="Baroncelli R."/>
            <person name="Sanz-Martin J.M."/>
            <person name="Rech G.E."/>
            <person name="Sukno S.A."/>
            <person name="Thon M.R."/>
        </authorList>
    </citation>
    <scope>NUCLEOTIDE SEQUENCE [LARGE SCALE GENOMIC DNA]</scope>
    <source>
        <strain evidence="5">TX430BB</strain>
    </source>
</reference>
<evidence type="ECO:0000313" key="4">
    <source>
        <dbReference type="EMBL" id="KDN72354.1"/>
    </source>
</evidence>
<dbReference type="PANTHER" id="PTHR35391">
    <property type="entry name" value="C2H2-TYPE DOMAIN-CONTAINING PROTEIN-RELATED"/>
    <property type="match status" value="1"/>
</dbReference>
<feature type="region of interest" description="Disordered" evidence="1">
    <location>
        <begin position="633"/>
        <end position="664"/>
    </location>
</feature>